<evidence type="ECO:0000256" key="2">
    <source>
        <dbReference type="ARBA" id="ARBA00010566"/>
    </source>
</evidence>
<evidence type="ECO:0000313" key="6">
    <source>
        <dbReference type="Proteomes" id="UP001204320"/>
    </source>
</evidence>
<evidence type="ECO:0000256" key="3">
    <source>
        <dbReference type="ARBA" id="ARBA00012972"/>
    </source>
</evidence>
<proteinExistence type="inferred from homology"/>
<organism evidence="5 6">
    <name type="scientific">Tractidigestivibacter montrealensis</name>
    <dbReference type="NCBI Taxonomy" id="2972466"/>
    <lineage>
        <taxon>Bacteria</taxon>
        <taxon>Bacillati</taxon>
        <taxon>Actinomycetota</taxon>
        <taxon>Coriobacteriia</taxon>
        <taxon>Coriobacteriales</taxon>
        <taxon>Atopobiaceae</taxon>
        <taxon>Tractidigestivibacter</taxon>
    </lineage>
</organism>
<keyword evidence="6" id="KW-1185">Reference proteome</keyword>
<name>A0ABT1ZAW0_9ACTN</name>
<dbReference type="InterPro" id="IPR016142">
    <property type="entry name" value="Citrate_synth-like_lrg_a-sub"/>
</dbReference>
<gene>
    <name evidence="5" type="ORF">NVS32_10335</name>
</gene>
<dbReference type="PANTHER" id="PTHR11739">
    <property type="entry name" value="CITRATE SYNTHASE"/>
    <property type="match status" value="1"/>
</dbReference>
<keyword evidence="4" id="KW-0808">Transferase</keyword>
<protein>
    <recommendedName>
        <fullName evidence="3">citrate synthase (unknown stereospecificity)</fullName>
        <ecNumber evidence="3">2.3.3.16</ecNumber>
    </recommendedName>
</protein>
<reference evidence="5 6" key="1">
    <citation type="submission" date="2022-08" db="EMBL/GenBank/DDBJ databases">
        <title>Tractidigestivibacter montrealensis type strain KD21.</title>
        <authorList>
            <person name="Diop K."/>
            <person name="Richard C."/>
            <person name="Routy B."/>
        </authorList>
    </citation>
    <scope>NUCLEOTIDE SEQUENCE [LARGE SCALE GENOMIC DNA]</scope>
    <source>
        <strain evidence="5 6">KD21</strain>
    </source>
</reference>
<evidence type="ECO:0000256" key="4">
    <source>
        <dbReference type="ARBA" id="ARBA00022679"/>
    </source>
</evidence>
<dbReference type="RefSeq" id="WP_258499739.1">
    <property type="nucleotide sequence ID" value="NZ_JANSKA010000009.1"/>
</dbReference>
<dbReference type="InterPro" id="IPR002020">
    <property type="entry name" value="Citrate_synthase"/>
</dbReference>
<dbReference type="Proteomes" id="UP001204320">
    <property type="component" value="Unassembled WGS sequence"/>
</dbReference>
<dbReference type="PRINTS" id="PR00143">
    <property type="entry name" value="CITRTSNTHASE"/>
</dbReference>
<dbReference type="EMBL" id="JANSKA010000009">
    <property type="protein sequence ID" value="MCR9037342.1"/>
    <property type="molecule type" value="Genomic_DNA"/>
</dbReference>
<dbReference type="InterPro" id="IPR016143">
    <property type="entry name" value="Citrate_synth-like_sm_a-sub"/>
</dbReference>
<dbReference type="Pfam" id="PF00285">
    <property type="entry name" value="Citrate_synt"/>
    <property type="match status" value="1"/>
</dbReference>
<dbReference type="PANTHER" id="PTHR11739:SF4">
    <property type="entry name" value="CITRATE SYNTHASE, PEROXISOMAL"/>
    <property type="match status" value="1"/>
</dbReference>
<comment type="pathway">
    <text evidence="1">Carbohydrate metabolism; tricarboxylic acid cycle.</text>
</comment>
<comment type="similarity">
    <text evidence="2">Belongs to the citrate synthase family.</text>
</comment>
<sequence>MPLFKSNRSRNEVFGPILSTLDTSAMTHVADAYPMPSKALGRPAVSDGLYDGYKDADVLDGDLYSRYDVKRGLRNADGSGVLVGLTTISNVHGYTKENGVVVPDKGDLILRGYHIEDLVAGPQREDRFGYEEVAYLVITGHLPTTAELDDFRARIDSRRQLPDGYLSIFPRTTYSHSIMNVLQRATLLLYAFDPTPDDTSPEHEIDVALSLLGRWPRTAAVAHAASVAAMNEDRLVVPPAREGFSMAETVLDVLRGDEGFTHDEAMMLDVMLMLHVEHGGGNNSTFTTRVLSSSGTDAYSAYAAALGSLKGPKHGGANFKVGQMIDDIGAHVADWTNDDEVAGYLEKIVRGEAFDKTGLIYGLGHAVYTLSDPRAQLVKRYARKLAHQKGAEDKLDLIESIERLGPEVMRNVKGTKKPICANIDMYTGFVYSMLGVPKDLYTPIFAMARVAGWAAHRMEELYGAGRIIRPAYRSVFDMREYVPLEERDAAAVGEKGAAGEKDAGVTDGQ</sequence>
<accession>A0ABT1ZAW0</accession>
<dbReference type="Gene3D" id="1.10.230.10">
    <property type="entry name" value="Cytochrome P450-Terp, domain 2"/>
    <property type="match status" value="1"/>
</dbReference>
<evidence type="ECO:0000313" key="5">
    <source>
        <dbReference type="EMBL" id="MCR9037342.1"/>
    </source>
</evidence>
<dbReference type="EC" id="2.3.3.16" evidence="3"/>
<dbReference type="SUPFAM" id="SSF48256">
    <property type="entry name" value="Citrate synthase"/>
    <property type="match status" value="1"/>
</dbReference>
<dbReference type="InterPro" id="IPR036969">
    <property type="entry name" value="Citrate_synthase_sf"/>
</dbReference>
<evidence type="ECO:0000256" key="1">
    <source>
        <dbReference type="ARBA" id="ARBA00005163"/>
    </source>
</evidence>
<comment type="caution">
    <text evidence="5">The sequence shown here is derived from an EMBL/GenBank/DDBJ whole genome shotgun (WGS) entry which is preliminary data.</text>
</comment>
<dbReference type="NCBIfam" id="NF010635">
    <property type="entry name" value="PRK14032.1"/>
    <property type="match status" value="1"/>
</dbReference>
<dbReference type="Gene3D" id="1.10.580.10">
    <property type="entry name" value="Citrate Synthase, domain 1"/>
    <property type="match status" value="1"/>
</dbReference>